<organism evidence="2 3">
    <name type="scientific">Nitratidesulfovibrio oxamicus</name>
    <dbReference type="NCBI Taxonomy" id="32016"/>
    <lineage>
        <taxon>Bacteria</taxon>
        <taxon>Pseudomonadati</taxon>
        <taxon>Thermodesulfobacteriota</taxon>
        <taxon>Desulfovibrionia</taxon>
        <taxon>Desulfovibrionales</taxon>
        <taxon>Desulfovibrionaceae</taxon>
        <taxon>Nitratidesulfovibrio</taxon>
    </lineage>
</organism>
<evidence type="ECO:0000313" key="3">
    <source>
        <dbReference type="Proteomes" id="UP001194469"/>
    </source>
</evidence>
<dbReference type="RefSeq" id="WP_231038881.1">
    <property type="nucleotide sequence ID" value="NZ_VRYY01000111.1"/>
</dbReference>
<dbReference type="SUPFAM" id="SSF143120">
    <property type="entry name" value="YefM-like"/>
    <property type="match status" value="1"/>
</dbReference>
<accession>A0ABS0J1X1</accession>
<dbReference type="Gene3D" id="3.40.1620.10">
    <property type="entry name" value="YefM-like domain"/>
    <property type="match status" value="1"/>
</dbReference>
<dbReference type="Proteomes" id="UP001194469">
    <property type="component" value="Unassembled WGS sequence"/>
</dbReference>
<gene>
    <name evidence="2" type="ORF">FVW20_05110</name>
</gene>
<sequence>MNIVPMHQAKSSLSQLVKRAAGGETIFIGSYGRAEAVLKSAASAKPKKRLGLLKGKLIVPDDFDAPLPPEFLAAFEGNEE</sequence>
<reference evidence="2 3" key="1">
    <citation type="submission" date="2019-08" db="EMBL/GenBank/DDBJ databases">
        <authorList>
            <person name="Luo N."/>
        </authorList>
    </citation>
    <scope>NUCLEOTIDE SEQUENCE [LARGE SCALE GENOMIC DNA]</scope>
    <source>
        <strain evidence="2 3">NCIMB 9442</strain>
    </source>
</reference>
<keyword evidence="3" id="KW-1185">Reference proteome</keyword>
<protein>
    <submittedName>
        <fullName evidence="2">Type II toxin-antitoxin system prevent-host-death family antitoxin</fullName>
    </submittedName>
</protein>
<comment type="similarity">
    <text evidence="1">Belongs to the phD/YefM antitoxin family.</text>
</comment>
<dbReference type="InterPro" id="IPR036165">
    <property type="entry name" value="YefM-like_sf"/>
</dbReference>
<dbReference type="EMBL" id="VRYY01000111">
    <property type="protein sequence ID" value="MBG3876422.1"/>
    <property type="molecule type" value="Genomic_DNA"/>
</dbReference>
<comment type="caution">
    <text evidence="2">The sequence shown here is derived from an EMBL/GenBank/DDBJ whole genome shotgun (WGS) entry which is preliminary data.</text>
</comment>
<proteinExistence type="inferred from homology"/>
<name>A0ABS0J1X1_9BACT</name>
<evidence type="ECO:0000256" key="1">
    <source>
        <dbReference type="ARBA" id="ARBA00009981"/>
    </source>
</evidence>
<evidence type="ECO:0000313" key="2">
    <source>
        <dbReference type="EMBL" id="MBG3876422.1"/>
    </source>
</evidence>